<comment type="caution">
    <text evidence="1">The sequence shown here is derived from an EMBL/GenBank/DDBJ whole genome shotgun (WGS) entry which is preliminary data.</text>
</comment>
<dbReference type="InterPro" id="IPR012340">
    <property type="entry name" value="NA-bd_OB-fold"/>
</dbReference>
<keyword evidence="2" id="KW-1185">Reference proteome</keyword>
<reference evidence="1 2" key="1">
    <citation type="submission" date="2021-01" db="EMBL/GenBank/DDBJ databases">
        <title>Actinoplanes sp. nov. LDG1-06 isolated from lichen.</title>
        <authorList>
            <person name="Saeng-In P."/>
            <person name="Phongsopitanun W."/>
            <person name="Kanchanasin P."/>
            <person name="Yuki M."/>
            <person name="Kudo T."/>
            <person name="Ohkuma M."/>
            <person name="Tanasupawat S."/>
        </authorList>
    </citation>
    <scope>NUCLEOTIDE SEQUENCE [LARGE SCALE GENOMIC DNA]</scope>
    <source>
        <strain evidence="1 2">LDG1-06</strain>
    </source>
</reference>
<gene>
    <name evidence="1" type="ORF">JIG36_48725</name>
</gene>
<name>A0ABS2AU48_9ACTN</name>
<dbReference type="EMBL" id="JAENHP010000035">
    <property type="protein sequence ID" value="MBM2623407.1"/>
    <property type="molecule type" value="Genomic_DNA"/>
</dbReference>
<evidence type="ECO:0000313" key="2">
    <source>
        <dbReference type="Proteomes" id="UP000632138"/>
    </source>
</evidence>
<dbReference type="RefSeq" id="WP_203383759.1">
    <property type="nucleotide sequence ID" value="NZ_JAENHP010000035.1"/>
</dbReference>
<dbReference type="Proteomes" id="UP000632138">
    <property type="component" value="Unassembled WGS sequence"/>
</dbReference>
<evidence type="ECO:0008006" key="3">
    <source>
        <dbReference type="Google" id="ProtNLM"/>
    </source>
</evidence>
<accession>A0ABS2AU48</accession>
<protein>
    <recommendedName>
        <fullName evidence="3">Single-stranded DNA-binding protein</fullName>
    </recommendedName>
</protein>
<sequence length="155" mass="17476">MHQEPSKQVFSSLIQGTVRGRSEHGEARGGRVFVKFRITHRTGYRKDGKWVATEPMEFEVTCWDEQQMLLARSLQPGAEVLVTVKKFFPYLDRSDQAVINITPAEILLLPKSSHPGVGTPRRQRSGDLVVTPHGEKIAADAWPDVVTDPELVHHR</sequence>
<dbReference type="Gene3D" id="2.40.50.140">
    <property type="entry name" value="Nucleic acid-binding proteins"/>
    <property type="match status" value="1"/>
</dbReference>
<evidence type="ECO:0000313" key="1">
    <source>
        <dbReference type="EMBL" id="MBM2623407.1"/>
    </source>
</evidence>
<proteinExistence type="predicted"/>
<organism evidence="1 2">
    <name type="scientific">Paractinoplanes ovalisporus</name>
    <dbReference type="NCBI Taxonomy" id="2810368"/>
    <lineage>
        <taxon>Bacteria</taxon>
        <taxon>Bacillati</taxon>
        <taxon>Actinomycetota</taxon>
        <taxon>Actinomycetes</taxon>
        <taxon>Micromonosporales</taxon>
        <taxon>Micromonosporaceae</taxon>
        <taxon>Paractinoplanes</taxon>
    </lineage>
</organism>